<dbReference type="AlphaFoldDB" id="A0A150FAR6"/>
<dbReference type="Pfam" id="PF07301">
    <property type="entry name" value="DUF1453"/>
    <property type="match status" value="1"/>
</dbReference>
<evidence type="ECO:0000313" key="2">
    <source>
        <dbReference type="EMBL" id="KXZ21748.1"/>
    </source>
</evidence>
<keyword evidence="2" id="KW-0418">Kinase</keyword>
<evidence type="ECO:0000313" key="3">
    <source>
        <dbReference type="Proteomes" id="UP000075430"/>
    </source>
</evidence>
<keyword evidence="1" id="KW-0812">Transmembrane</keyword>
<keyword evidence="1" id="KW-0472">Membrane</keyword>
<feature type="transmembrane region" description="Helical" evidence="1">
    <location>
        <begin position="97"/>
        <end position="116"/>
    </location>
</feature>
<reference evidence="3" key="1">
    <citation type="submission" date="2016-02" db="EMBL/GenBank/DDBJ databases">
        <authorList>
            <person name="Dunlap C."/>
        </authorList>
    </citation>
    <scope>NUCLEOTIDE SEQUENCE [LARGE SCALE GENOMIC DNA]</scope>
    <source>
        <strain evidence="3">NRRL B-41092</strain>
    </source>
</reference>
<protein>
    <submittedName>
        <fullName evidence="2">Kinase</fullName>
    </submittedName>
</protein>
<accession>A0A150FAR6</accession>
<dbReference type="RefSeq" id="WP_061521112.1">
    <property type="nucleotide sequence ID" value="NZ_JANBMN010000014.1"/>
</dbReference>
<comment type="caution">
    <text evidence="2">The sequence shown here is derived from an EMBL/GenBank/DDBJ whole genome shotgun (WGS) entry which is preliminary data.</text>
</comment>
<organism evidence="2 3">
    <name type="scientific">Bacillus nakamurai</name>
    <dbReference type="NCBI Taxonomy" id="1793963"/>
    <lineage>
        <taxon>Bacteria</taxon>
        <taxon>Bacillati</taxon>
        <taxon>Bacillota</taxon>
        <taxon>Bacilli</taxon>
        <taxon>Bacillales</taxon>
        <taxon>Bacillaceae</taxon>
        <taxon>Bacillus</taxon>
    </lineage>
</organism>
<gene>
    <name evidence="2" type="ORF">AXI58_12415</name>
</gene>
<feature type="transmembrane region" description="Helical" evidence="1">
    <location>
        <begin position="59"/>
        <end position="77"/>
    </location>
</feature>
<keyword evidence="1" id="KW-1133">Transmembrane helix</keyword>
<evidence type="ECO:0000256" key="1">
    <source>
        <dbReference type="SAM" id="Phobius"/>
    </source>
</evidence>
<dbReference type="EMBL" id="LSBA01000006">
    <property type="protein sequence ID" value="KXZ21748.1"/>
    <property type="molecule type" value="Genomic_DNA"/>
</dbReference>
<feature type="transmembrane region" description="Helical" evidence="1">
    <location>
        <begin position="34"/>
        <end position="53"/>
    </location>
</feature>
<sequence>MHITLQSICPVLMIAFFLYKKVKRSVGFQPLKPRWLYTRMILFSLLAAAMAFFSMKHPFLYGHLLFGTFCGWLLVLFAKQNISFEERRGKMYFRTHLWIELILLTLFLSRFVYRVVEIYRVTADFTRPEAYSQTVGTDPLTISIFCFIAVYYSGFSFYVLKTSRDQSNKNQYG</sequence>
<keyword evidence="3" id="KW-1185">Reference proteome</keyword>
<name>A0A150FAR6_9BACI</name>
<feature type="transmembrane region" description="Helical" evidence="1">
    <location>
        <begin position="5"/>
        <end position="22"/>
    </location>
</feature>
<dbReference type="GO" id="GO:0016301">
    <property type="term" value="F:kinase activity"/>
    <property type="evidence" value="ECO:0007669"/>
    <property type="project" value="UniProtKB-KW"/>
</dbReference>
<feature type="transmembrane region" description="Helical" evidence="1">
    <location>
        <begin position="140"/>
        <end position="160"/>
    </location>
</feature>
<keyword evidence="2" id="KW-0808">Transferase</keyword>
<proteinExistence type="predicted"/>
<dbReference type="Proteomes" id="UP000075430">
    <property type="component" value="Unassembled WGS sequence"/>
</dbReference>
<dbReference type="OrthoDB" id="2595090at2"/>
<dbReference type="InterPro" id="IPR058247">
    <property type="entry name" value="DUF1453"/>
</dbReference>